<feature type="chain" id="PRO_5029529977" evidence="5">
    <location>
        <begin position="23"/>
        <end position="91"/>
    </location>
</feature>
<reference evidence="7 8" key="1">
    <citation type="submission" date="2019-09" db="EMBL/GenBank/DDBJ databases">
        <title>Bird 10,000 Genomes (B10K) Project - Family phase.</title>
        <authorList>
            <person name="Zhang G."/>
        </authorList>
    </citation>
    <scope>NUCLEOTIDE SEQUENCE [LARGE SCALE GENOMIC DNA]</scope>
    <source>
        <strain evidence="7">B10K-DU-011-20</strain>
        <tissue evidence="7">Muscle</tissue>
    </source>
</reference>
<feature type="non-terminal residue" evidence="7">
    <location>
        <position position="91"/>
    </location>
</feature>
<dbReference type="GO" id="GO:0061844">
    <property type="term" value="P:antimicrobial humoral immune response mediated by antimicrobial peptide"/>
    <property type="evidence" value="ECO:0007669"/>
    <property type="project" value="TreeGrafter"/>
</dbReference>
<dbReference type="PANTHER" id="PTHR12015">
    <property type="entry name" value="SMALL INDUCIBLE CYTOKINE A"/>
    <property type="match status" value="1"/>
</dbReference>
<dbReference type="OrthoDB" id="8934837at2759"/>
<dbReference type="GO" id="GO:0048245">
    <property type="term" value="P:eosinophil chemotaxis"/>
    <property type="evidence" value="ECO:0007669"/>
    <property type="project" value="TreeGrafter"/>
</dbReference>
<dbReference type="Pfam" id="PF00048">
    <property type="entry name" value="IL8"/>
    <property type="match status" value="1"/>
</dbReference>
<keyword evidence="4 5" id="KW-0732">Signal</keyword>
<dbReference type="Gene3D" id="2.40.50.40">
    <property type="match status" value="1"/>
</dbReference>
<feature type="signal peptide" evidence="5">
    <location>
        <begin position="1"/>
        <end position="22"/>
    </location>
</feature>
<keyword evidence="8" id="KW-1185">Reference proteome</keyword>
<dbReference type="AlphaFoldDB" id="A0A7L0F7J7"/>
<keyword evidence="2" id="KW-0145">Chemotaxis</keyword>
<dbReference type="CDD" id="cd00272">
    <property type="entry name" value="Chemokine_CC"/>
    <property type="match status" value="1"/>
</dbReference>
<dbReference type="InterPro" id="IPR001811">
    <property type="entry name" value="Chemokine_IL8-like_dom"/>
</dbReference>
<dbReference type="InterPro" id="IPR039809">
    <property type="entry name" value="Chemokine_b/g/d"/>
</dbReference>
<feature type="domain" description="Chemokine interleukin-8-like" evidence="6">
    <location>
        <begin position="28"/>
        <end position="86"/>
    </location>
</feature>
<dbReference type="GO" id="GO:0005615">
    <property type="term" value="C:extracellular space"/>
    <property type="evidence" value="ECO:0007669"/>
    <property type="project" value="UniProtKB-KW"/>
</dbReference>
<dbReference type="GO" id="GO:0048020">
    <property type="term" value="F:CCR chemokine receptor binding"/>
    <property type="evidence" value="ECO:0007669"/>
    <property type="project" value="TreeGrafter"/>
</dbReference>
<comment type="caution">
    <text evidence="7">The sequence shown here is derived from an EMBL/GenBank/DDBJ whole genome shotgun (WGS) entry which is preliminary data.</text>
</comment>
<dbReference type="GO" id="GO:0008009">
    <property type="term" value="F:chemokine activity"/>
    <property type="evidence" value="ECO:0007669"/>
    <property type="project" value="InterPro"/>
</dbReference>
<evidence type="ECO:0000256" key="5">
    <source>
        <dbReference type="SAM" id="SignalP"/>
    </source>
</evidence>
<evidence type="ECO:0000256" key="2">
    <source>
        <dbReference type="ARBA" id="ARBA00022500"/>
    </source>
</evidence>
<evidence type="ECO:0000256" key="1">
    <source>
        <dbReference type="ARBA" id="ARBA00010868"/>
    </source>
</evidence>
<accession>A0A7L0F7J7</accession>
<keyword evidence="3" id="KW-0202">Cytokine</keyword>
<evidence type="ECO:0000313" key="8">
    <source>
        <dbReference type="Proteomes" id="UP000526942"/>
    </source>
</evidence>
<organism evidence="7 8">
    <name type="scientific">Corythaixoides concolor</name>
    <name type="common">Grey go-away-bird</name>
    <dbReference type="NCBI Taxonomy" id="103956"/>
    <lineage>
        <taxon>Eukaryota</taxon>
        <taxon>Metazoa</taxon>
        <taxon>Chordata</taxon>
        <taxon>Craniata</taxon>
        <taxon>Vertebrata</taxon>
        <taxon>Euteleostomi</taxon>
        <taxon>Archelosauria</taxon>
        <taxon>Archosauria</taxon>
        <taxon>Dinosauria</taxon>
        <taxon>Saurischia</taxon>
        <taxon>Theropoda</taxon>
        <taxon>Coelurosauria</taxon>
        <taxon>Aves</taxon>
        <taxon>Neognathae</taxon>
        <taxon>Neoaves</taxon>
        <taxon>Otidimorphae</taxon>
        <taxon>Musophagiformes</taxon>
        <taxon>Musophagidae</taxon>
        <taxon>Corythaixoides</taxon>
    </lineage>
</organism>
<dbReference type="PANTHER" id="PTHR12015:SF103">
    <property type="entry name" value="C-C MOTIF CHEMOKINE 4-RELATED"/>
    <property type="match status" value="1"/>
</dbReference>
<dbReference type="Proteomes" id="UP000526942">
    <property type="component" value="Unassembled WGS sequence"/>
</dbReference>
<name>A0A7L0F7J7_CORCN</name>
<dbReference type="InterPro" id="IPR036048">
    <property type="entry name" value="Interleukin_8-like_sf"/>
</dbReference>
<sequence>MKVSAAALATLLLVATCSPAEAHLGMVPTSCCFSYLQRPIRRSFITSAYRTSSMCSLPAVILVTKMGREVCVNPKARWVQAYLEDSQLLEY</sequence>
<dbReference type="GO" id="GO:0006954">
    <property type="term" value="P:inflammatory response"/>
    <property type="evidence" value="ECO:0007669"/>
    <property type="project" value="TreeGrafter"/>
</dbReference>
<proteinExistence type="inferred from homology"/>
<evidence type="ECO:0000256" key="3">
    <source>
        <dbReference type="ARBA" id="ARBA00022514"/>
    </source>
</evidence>
<dbReference type="SMART" id="SM00199">
    <property type="entry name" value="SCY"/>
    <property type="match status" value="1"/>
</dbReference>
<evidence type="ECO:0000259" key="6">
    <source>
        <dbReference type="SMART" id="SM00199"/>
    </source>
</evidence>
<dbReference type="GO" id="GO:0070098">
    <property type="term" value="P:chemokine-mediated signaling pathway"/>
    <property type="evidence" value="ECO:0007669"/>
    <property type="project" value="TreeGrafter"/>
</dbReference>
<feature type="non-terminal residue" evidence="7">
    <location>
        <position position="1"/>
    </location>
</feature>
<dbReference type="GO" id="GO:0030335">
    <property type="term" value="P:positive regulation of cell migration"/>
    <property type="evidence" value="ECO:0007669"/>
    <property type="project" value="TreeGrafter"/>
</dbReference>
<dbReference type="SUPFAM" id="SSF54117">
    <property type="entry name" value="Interleukin 8-like chemokines"/>
    <property type="match status" value="1"/>
</dbReference>
<protein>
    <submittedName>
        <fullName evidence="7">CCL3 protein</fullName>
    </submittedName>
</protein>
<evidence type="ECO:0000313" key="7">
    <source>
        <dbReference type="EMBL" id="NXJ91293.1"/>
    </source>
</evidence>
<gene>
    <name evidence="7" type="primary">Ccl3_0</name>
    <name evidence="7" type="ORF">CORCON_R02159</name>
</gene>
<evidence type="ECO:0000256" key="4">
    <source>
        <dbReference type="ARBA" id="ARBA00022729"/>
    </source>
</evidence>
<dbReference type="FunFam" id="2.40.50.40:FF:000002">
    <property type="entry name" value="C-C motif chemokine"/>
    <property type="match status" value="1"/>
</dbReference>
<comment type="similarity">
    <text evidence="1">Belongs to the intercrine beta (chemokine CC) family.</text>
</comment>
<dbReference type="EMBL" id="VXAM01000147">
    <property type="protein sequence ID" value="NXJ91293.1"/>
    <property type="molecule type" value="Genomic_DNA"/>
</dbReference>